<name>A0A6A5XYC6_9PLEO</name>
<gene>
    <name evidence="1" type="ORF">BU24DRAFT_479213</name>
</gene>
<dbReference type="AlphaFoldDB" id="A0A6A5XYC6"/>
<keyword evidence="2" id="KW-1185">Reference proteome</keyword>
<accession>A0A6A5XYC6</accession>
<proteinExistence type="predicted"/>
<organism evidence="1 2">
    <name type="scientific">Aaosphaeria arxii CBS 175.79</name>
    <dbReference type="NCBI Taxonomy" id="1450172"/>
    <lineage>
        <taxon>Eukaryota</taxon>
        <taxon>Fungi</taxon>
        <taxon>Dikarya</taxon>
        <taxon>Ascomycota</taxon>
        <taxon>Pezizomycotina</taxon>
        <taxon>Dothideomycetes</taxon>
        <taxon>Pleosporomycetidae</taxon>
        <taxon>Pleosporales</taxon>
        <taxon>Pleosporales incertae sedis</taxon>
        <taxon>Aaosphaeria</taxon>
    </lineage>
</organism>
<dbReference type="Proteomes" id="UP000799778">
    <property type="component" value="Unassembled WGS sequence"/>
</dbReference>
<protein>
    <submittedName>
        <fullName evidence="1">Uncharacterized protein</fullName>
    </submittedName>
</protein>
<reference evidence="1" key="1">
    <citation type="journal article" date="2020" name="Stud. Mycol.">
        <title>101 Dothideomycetes genomes: a test case for predicting lifestyles and emergence of pathogens.</title>
        <authorList>
            <person name="Haridas S."/>
            <person name="Albert R."/>
            <person name="Binder M."/>
            <person name="Bloem J."/>
            <person name="Labutti K."/>
            <person name="Salamov A."/>
            <person name="Andreopoulos B."/>
            <person name="Baker S."/>
            <person name="Barry K."/>
            <person name="Bills G."/>
            <person name="Bluhm B."/>
            <person name="Cannon C."/>
            <person name="Castanera R."/>
            <person name="Culley D."/>
            <person name="Daum C."/>
            <person name="Ezra D."/>
            <person name="Gonzalez J."/>
            <person name="Henrissat B."/>
            <person name="Kuo A."/>
            <person name="Liang C."/>
            <person name="Lipzen A."/>
            <person name="Lutzoni F."/>
            <person name="Magnuson J."/>
            <person name="Mondo S."/>
            <person name="Nolan M."/>
            <person name="Ohm R."/>
            <person name="Pangilinan J."/>
            <person name="Park H.-J."/>
            <person name="Ramirez L."/>
            <person name="Alfaro M."/>
            <person name="Sun H."/>
            <person name="Tritt A."/>
            <person name="Yoshinaga Y."/>
            <person name="Zwiers L.-H."/>
            <person name="Turgeon B."/>
            <person name="Goodwin S."/>
            <person name="Spatafora J."/>
            <person name="Crous P."/>
            <person name="Grigoriev I."/>
        </authorList>
    </citation>
    <scope>NUCLEOTIDE SEQUENCE</scope>
    <source>
        <strain evidence="1">CBS 175.79</strain>
    </source>
</reference>
<dbReference type="RefSeq" id="XP_033386298.1">
    <property type="nucleotide sequence ID" value="XM_033533065.1"/>
</dbReference>
<evidence type="ECO:0000313" key="1">
    <source>
        <dbReference type="EMBL" id="KAF2017959.1"/>
    </source>
</evidence>
<dbReference type="GeneID" id="54290462"/>
<sequence length="272" mass="31132">MSSTQRQVEQIVGTASDSHAAVKSIIELLRDIFQEVLECQDFEAVGDVVVNQVGNYTILTTVPEEPRVWYQGINVPDRFPEHIHQAILNENAADEAVRYMLKPMRSALQHLGARVRWVSPRINPNIFLRGEDHPVQDPTLELRFHSVFEVTEADGSVHIADFTIEQYCRNRCRFYLTKEEFCREFTVVDNDFPDPTPGFIFNVDVLIAISKYTYWAKLAIGEYCASVDWNRVPTMGQNERVDILSRSTELLLAGPGEEEVEIPRFDSHFGVQ</sequence>
<evidence type="ECO:0000313" key="2">
    <source>
        <dbReference type="Proteomes" id="UP000799778"/>
    </source>
</evidence>
<dbReference type="EMBL" id="ML978068">
    <property type="protein sequence ID" value="KAF2017959.1"/>
    <property type="molecule type" value="Genomic_DNA"/>
</dbReference>